<dbReference type="RefSeq" id="WP_042544815.1">
    <property type="nucleotide sequence ID" value="NZ_JXSQ01000020.1"/>
</dbReference>
<comment type="subunit">
    <text evidence="9">Component of the Sec protein translocase complex. Heterotrimer consisting of SecY, SecE and SecG subunits. The heterotrimers can form oligomers, although 1 heterotrimer is thought to be able to translocate proteins. Interacts with the ribosome. Interacts with SecDF, and other proteins may be involved. Interacts with SecA.</text>
</comment>
<comment type="function">
    <text evidence="9">Essential subunit of the Sec protein translocation channel SecYEG. Clamps together the 2 halves of SecY. May contact the channel plug during translocation.</text>
</comment>
<keyword evidence="2 9" id="KW-0813">Transport</keyword>
<evidence type="ECO:0000256" key="10">
    <source>
        <dbReference type="SAM" id="MobiDB-lite"/>
    </source>
</evidence>
<keyword evidence="6 9" id="KW-1133">Transmembrane helix</keyword>
<dbReference type="GO" id="GO:0005886">
    <property type="term" value="C:plasma membrane"/>
    <property type="evidence" value="ECO:0007669"/>
    <property type="project" value="UniProtKB-SubCell"/>
</dbReference>
<dbReference type="InterPro" id="IPR038379">
    <property type="entry name" value="SecE_sf"/>
</dbReference>
<keyword evidence="3 9" id="KW-1003">Cell membrane</keyword>
<evidence type="ECO:0000256" key="5">
    <source>
        <dbReference type="ARBA" id="ARBA00022927"/>
    </source>
</evidence>
<reference evidence="11 12" key="1">
    <citation type="submission" date="2015-01" db="EMBL/GenBank/DDBJ databases">
        <title>Draft genome sequence of Leucobacter komagatae strain VKM ST2845.</title>
        <authorList>
            <person name="Karlyshev A.V."/>
            <person name="Kudryashova E.B."/>
        </authorList>
    </citation>
    <scope>NUCLEOTIDE SEQUENCE [LARGE SCALE GENOMIC DNA]</scope>
    <source>
        <strain evidence="11 12">VKM ST2845</strain>
    </source>
</reference>
<dbReference type="GO" id="GO:0006605">
    <property type="term" value="P:protein targeting"/>
    <property type="evidence" value="ECO:0007669"/>
    <property type="project" value="UniProtKB-UniRule"/>
</dbReference>
<dbReference type="EMBL" id="JXSQ01000020">
    <property type="protein sequence ID" value="KIP51868.1"/>
    <property type="molecule type" value="Genomic_DNA"/>
</dbReference>
<name>A0A0D0IQU0_9MICO</name>
<feature type="region of interest" description="Disordered" evidence="10">
    <location>
        <begin position="1"/>
        <end position="21"/>
    </location>
</feature>
<dbReference type="GO" id="GO:0009306">
    <property type="term" value="P:protein secretion"/>
    <property type="evidence" value="ECO:0007669"/>
    <property type="project" value="UniProtKB-UniRule"/>
</dbReference>
<dbReference type="Pfam" id="PF00584">
    <property type="entry name" value="SecE"/>
    <property type="match status" value="1"/>
</dbReference>
<keyword evidence="8 9" id="KW-0472">Membrane</keyword>
<comment type="caution">
    <text evidence="11">The sequence shown here is derived from an EMBL/GenBank/DDBJ whole genome shotgun (WGS) entry which is preliminary data.</text>
</comment>
<feature type="transmembrane region" description="Helical" evidence="9">
    <location>
        <begin position="51"/>
        <end position="72"/>
    </location>
</feature>
<dbReference type="InterPro" id="IPR001901">
    <property type="entry name" value="Translocase_SecE/Sec61-g"/>
</dbReference>
<evidence type="ECO:0000313" key="11">
    <source>
        <dbReference type="EMBL" id="KIP51868.1"/>
    </source>
</evidence>
<sequence>MSSTELAENGGNVEPAKGDDRKRGFFGRIILFVQQVFSELKKVVTPTRKELVRYTLVVLAFVVVMMALVYVLDRLFGWVTLFVFGTPLR</sequence>
<comment type="similarity">
    <text evidence="9">Belongs to the SecE/SEC61-gamma family.</text>
</comment>
<dbReference type="PANTHER" id="PTHR33910:SF1">
    <property type="entry name" value="PROTEIN TRANSLOCASE SUBUNIT SECE"/>
    <property type="match status" value="1"/>
</dbReference>
<dbReference type="PANTHER" id="PTHR33910">
    <property type="entry name" value="PROTEIN TRANSLOCASE SUBUNIT SECE"/>
    <property type="match status" value="1"/>
</dbReference>
<evidence type="ECO:0000256" key="1">
    <source>
        <dbReference type="ARBA" id="ARBA00004370"/>
    </source>
</evidence>
<evidence type="ECO:0000256" key="8">
    <source>
        <dbReference type="ARBA" id="ARBA00023136"/>
    </source>
</evidence>
<dbReference type="GO" id="GO:0043952">
    <property type="term" value="P:protein transport by the Sec complex"/>
    <property type="evidence" value="ECO:0007669"/>
    <property type="project" value="UniProtKB-UniRule"/>
</dbReference>
<dbReference type="GO" id="GO:0065002">
    <property type="term" value="P:intracellular protein transmembrane transport"/>
    <property type="evidence" value="ECO:0007669"/>
    <property type="project" value="UniProtKB-UniRule"/>
</dbReference>
<evidence type="ECO:0000256" key="4">
    <source>
        <dbReference type="ARBA" id="ARBA00022692"/>
    </source>
</evidence>
<keyword evidence="5 9" id="KW-0653">Protein transport</keyword>
<keyword evidence="12" id="KW-1185">Reference proteome</keyword>
<dbReference type="AlphaFoldDB" id="A0A0D0IQU0"/>
<dbReference type="OrthoDB" id="9805743at2"/>
<accession>A0A0D0IQU0</accession>
<evidence type="ECO:0000256" key="7">
    <source>
        <dbReference type="ARBA" id="ARBA00023010"/>
    </source>
</evidence>
<dbReference type="Proteomes" id="UP000032120">
    <property type="component" value="Unassembled WGS sequence"/>
</dbReference>
<evidence type="ECO:0000256" key="2">
    <source>
        <dbReference type="ARBA" id="ARBA00022448"/>
    </source>
</evidence>
<dbReference type="NCBIfam" id="TIGR00964">
    <property type="entry name" value="secE_bact"/>
    <property type="match status" value="1"/>
</dbReference>
<evidence type="ECO:0000313" key="12">
    <source>
        <dbReference type="Proteomes" id="UP000032120"/>
    </source>
</evidence>
<evidence type="ECO:0000256" key="3">
    <source>
        <dbReference type="ARBA" id="ARBA00022475"/>
    </source>
</evidence>
<comment type="subcellular location">
    <subcellularLocation>
        <location evidence="9">Cell membrane</location>
        <topology evidence="9">Single-pass membrane protein</topology>
    </subcellularLocation>
    <subcellularLocation>
        <location evidence="1">Membrane</location>
    </subcellularLocation>
</comment>
<evidence type="ECO:0000256" key="9">
    <source>
        <dbReference type="HAMAP-Rule" id="MF_00422"/>
    </source>
</evidence>
<keyword evidence="7 9" id="KW-0811">Translocation</keyword>
<evidence type="ECO:0000256" key="6">
    <source>
        <dbReference type="ARBA" id="ARBA00022989"/>
    </source>
</evidence>
<protein>
    <recommendedName>
        <fullName evidence="9">Protein translocase subunit SecE</fullName>
    </recommendedName>
</protein>
<organism evidence="11 12">
    <name type="scientific">Leucobacter komagatae</name>
    <dbReference type="NCBI Taxonomy" id="55969"/>
    <lineage>
        <taxon>Bacteria</taxon>
        <taxon>Bacillati</taxon>
        <taxon>Actinomycetota</taxon>
        <taxon>Actinomycetes</taxon>
        <taxon>Micrococcales</taxon>
        <taxon>Microbacteriaceae</taxon>
        <taxon>Leucobacter</taxon>
    </lineage>
</organism>
<proteinExistence type="inferred from homology"/>
<dbReference type="HAMAP" id="MF_00422">
    <property type="entry name" value="SecE"/>
    <property type="match status" value="1"/>
</dbReference>
<dbReference type="InterPro" id="IPR005807">
    <property type="entry name" value="SecE_bac"/>
</dbReference>
<keyword evidence="4 9" id="KW-0812">Transmembrane</keyword>
<gene>
    <name evidence="9" type="primary">secE</name>
    <name evidence="11" type="ORF">SD72_12565</name>
</gene>
<dbReference type="GO" id="GO:0008320">
    <property type="term" value="F:protein transmembrane transporter activity"/>
    <property type="evidence" value="ECO:0007669"/>
    <property type="project" value="UniProtKB-UniRule"/>
</dbReference>
<dbReference type="Gene3D" id="1.20.5.1030">
    <property type="entry name" value="Preprotein translocase secy subunit"/>
    <property type="match status" value="1"/>
</dbReference>